<accession>A0A812VP30</accession>
<evidence type="ECO:0000313" key="1">
    <source>
        <dbReference type="EMBL" id="CAE7641228.1"/>
    </source>
</evidence>
<gene>
    <name evidence="1" type="primary">BIG1</name>
    <name evidence="1" type="ORF">SPIL2461_LOCUS16983</name>
</gene>
<dbReference type="AlphaFoldDB" id="A0A812VP30"/>
<dbReference type="Proteomes" id="UP000649617">
    <property type="component" value="Unassembled WGS sequence"/>
</dbReference>
<organism evidence="1 2">
    <name type="scientific">Symbiodinium pilosum</name>
    <name type="common">Dinoflagellate</name>
    <dbReference type="NCBI Taxonomy" id="2952"/>
    <lineage>
        <taxon>Eukaryota</taxon>
        <taxon>Sar</taxon>
        <taxon>Alveolata</taxon>
        <taxon>Dinophyceae</taxon>
        <taxon>Suessiales</taxon>
        <taxon>Symbiodiniaceae</taxon>
        <taxon>Symbiodinium</taxon>
    </lineage>
</organism>
<keyword evidence="2" id="KW-1185">Reference proteome</keyword>
<sequence length="76" mass="8413">MATAVAEFILPDLEELPTPTLLRYLPQILPVLARLVTVPSPEVRRHVQTMLLRVCPLVAPRGPEGPPEIRPNKGEV</sequence>
<reference evidence="1" key="1">
    <citation type="submission" date="2021-02" db="EMBL/GenBank/DDBJ databases">
        <authorList>
            <person name="Dougan E. K."/>
            <person name="Rhodes N."/>
            <person name="Thang M."/>
            <person name="Chan C."/>
        </authorList>
    </citation>
    <scope>NUCLEOTIDE SEQUENCE</scope>
</reference>
<protein>
    <submittedName>
        <fullName evidence="1">BIG1 protein</fullName>
    </submittedName>
</protein>
<evidence type="ECO:0000313" key="2">
    <source>
        <dbReference type="Proteomes" id="UP000649617"/>
    </source>
</evidence>
<proteinExistence type="predicted"/>
<dbReference type="EMBL" id="CAJNIZ010042861">
    <property type="protein sequence ID" value="CAE7641228.1"/>
    <property type="molecule type" value="Genomic_DNA"/>
</dbReference>
<name>A0A812VP30_SYMPI</name>
<comment type="caution">
    <text evidence="1">The sequence shown here is derived from an EMBL/GenBank/DDBJ whole genome shotgun (WGS) entry which is preliminary data.</text>
</comment>